<reference evidence="1 2" key="1">
    <citation type="submission" date="2019-08" db="EMBL/GenBank/DDBJ databases">
        <title>Genomes of Antarctic Bizionia species.</title>
        <authorList>
            <person name="Bowman J.P."/>
        </authorList>
    </citation>
    <scope>NUCLEOTIDE SEQUENCE [LARGE SCALE GENOMIC DNA]</scope>
    <source>
        <strain evidence="1 2">IC164</strain>
    </source>
</reference>
<evidence type="ECO:0000313" key="2">
    <source>
        <dbReference type="Proteomes" id="UP000323621"/>
    </source>
</evidence>
<evidence type="ECO:0000313" key="1">
    <source>
        <dbReference type="EMBL" id="TYC07036.1"/>
    </source>
</evidence>
<accession>A0ABY3M6P5</accession>
<dbReference type="GO" id="GO:0003964">
    <property type="term" value="F:RNA-directed DNA polymerase activity"/>
    <property type="evidence" value="ECO:0007669"/>
    <property type="project" value="UniProtKB-KW"/>
</dbReference>
<comment type="caution">
    <text evidence="1">The sequence shown here is derived from an EMBL/GenBank/DDBJ whole genome shotgun (WGS) entry which is preliminary data.</text>
</comment>
<dbReference type="EMBL" id="VSKN01000113">
    <property type="protein sequence ID" value="TYC07036.1"/>
    <property type="molecule type" value="Genomic_DNA"/>
</dbReference>
<name>A0ABY3M6P5_9FLAO</name>
<sequence>MIAEVLEAKNLYKAAQQVLRNKGASGVDGMPVSELTQYIRVNREQISTTIYSNGYIPQA</sequence>
<keyword evidence="1" id="KW-0548">Nucleotidyltransferase</keyword>
<keyword evidence="1" id="KW-0695">RNA-directed DNA polymerase</keyword>
<gene>
    <name evidence="1" type="ORF">ES677_15225</name>
</gene>
<protein>
    <submittedName>
        <fullName evidence="1">Group II intron reverse transcriptase/maturase</fullName>
    </submittedName>
</protein>
<organism evidence="1 2">
    <name type="scientific">Bizionia gelidisalsuginis</name>
    <dbReference type="NCBI Taxonomy" id="291188"/>
    <lineage>
        <taxon>Bacteria</taxon>
        <taxon>Pseudomonadati</taxon>
        <taxon>Bacteroidota</taxon>
        <taxon>Flavobacteriia</taxon>
        <taxon>Flavobacteriales</taxon>
        <taxon>Flavobacteriaceae</taxon>
        <taxon>Bizionia</taxon>
    </lineage>
</organism>
<keyword evidence="1" id="KW-0808">Transferase</keyword>
<feature type="non-terminal residue" evidence="1">
    <location>
        <position position="59"/>
    </location>
</feature>
<proteinExistence type="predicted"/>
<dbReference type="Proteomes" id="UP000323621">
    <property type="component" value="Unassembled WGS sequence"/>
</dbReference>
<keyword evidence="2" id="KW-1185">Reference proteome</keyword>